<feature type="compositionally biased region" description="Low complexity" evidence="2">
    <location>
        <begin position="330"/>
        <end position="339"/>
    </location>
</feature>
<evidence type="ECO:0000259" key="3">
    <source>
        <dbReference type="Pfam" id="PF00823"/>
    </source>
</evidence>
<protein>
    <recommendedName>
        <fullName evidence="3">PPE domain-containing protein</fullName>
    </recommendedName>
</protein>
<evidence type="ECO:0000313" key="4">
    <source>
        <dbReference type="EMBL" id="MDQ2586990.1"/>
    </source>
</evidence>
<dbReference type="EMBL" id="NSDM01000011">
    <property type="protein sequence ID" value="MDQ2586990.1"/>
    <property type="molecule type" value="Genomic_DNA"/>
</dbReference>
<dbReference type="Pfam" id="PF00823">
    <property type="entry name" value="PPE"/>
    <property type="match status" value="1"/>
</dbReference>
<feature type="region of interest" description="Disordered" evidence="2">
    <location>
        <begin position="539"/>
        <end position="559"/>
    </location>
</feature>
<feature type="region of interest" description="Disordered" evidence="2">
    <location>
        <begin position="328"/>
        <end position="442"/>
    </location>
</feature>
<evidence type="ECO:0000256" key="1">
    <source>
        <dbReference type="ARBA" id="ARBA00010652"/>
    </source>
</evidence>
<dbReference type="Gene3D" id="1.20.1260.20">
    <property type="entry name" value="PPE superfamily"/>
    <property type="match status" value="1"/>
</dbReference>
<feature type="domain" description="PPE" evidence="3">
    <location>
        <begin position="45"/>
        <end position="177"/>
    </location>
</feature>
<feature type="compositionally biased region" description="Gly residues" evidence="2">
    <location>
        <begin position="497"/>
        <end position="517"/>
    </location>
</feature>
<comment type="similarity">
    <text evidence="1">Belongs to the mycobacterial PPE family.</text>
</comment>
<feature type="compositionally biased region" description="Gly residues" evidence="2">
    <location>
        <begin position="405"/>
        <end position="428"/>
    </location>
</feature>
<dbReference type="Proteomes" id="UP001225605">
    <property type="component" value="Unassembled WGS sequence"/>
</dbReference>
<reference evidence="4 5" key="1">
    <citation type="submission" date="2017-06" db="EMBL/GenBank/DDBJ databases">
        <title>Cultured bacterium strain Saccharothrix yanglingensis Hhs.015.</title>
        <authorList>
            <person name="Xia Y."/>
        </authorList>
    </citation>
    <scope>NUCLEOTIDE SEQUENCE [LARGE SCALE GENOMIC DNA]</scope>
    <source>
        <strain evidence="4 5">Hhs.015</strain>
    </source>
</reference>
<accession>A0ABU0X4E1</accession>
<sequence>MKQLNPDDIDIVLTDPQNWASRSHRELYEAVHNNNDPGQTGEIGAEWGQFGTELTESARLINERVALTESGWTGDAADAARTALKLLADWVTDTAETAVEVGKRVQDQSQIMQNARASMPEPVDFNWDQATGTFTAGGIQGLMSSAADVQAANDQSRALHDHAVTVMNTMENESRAVDQTTPLFTPPFNPVTGRTEEPQVMAFASAGAPTLGDVSDATRPSGATAGAPVTAYQNQSQAFQSTTATSPQSAPAYSAPAASGGAGAGAPAAYSGGSVPAGSYTGPAGSYTGPSGSYGGGATPLAPAATYRPEGTTAAAAAAQVPVANPYTPPSTSYTPGGSYNPGAGYTPPGGQYNPPGGSGYVPPYQPAAPNAVPRQGGGTLPPGVRPPAYVPAGSPGTPPVTGLPGTGGAGGAGGGGTGGGGGAGGGMPRIPTGGMPGGFGGGGAGGFGPVGSGGAGGAGGFGPGGSTMGAGGSTGAMGPGARAAVPGGFGPGVAGGPAGAPMGGAPMGGGAPGGQGGEDKEHRAAAYIKGEDIFDVPGENLPPSVIGGAKVRKKGDQA</sequence>
<dbReference type="InterPro" id="IPR000030">
    <property type="entry name" value="PPE_dom"/>
</dbReference>
<proteinExistence type="inferred from homology"/>
<dbReference type="SUPFAM" id="SSF140459">
    <property type="entry name" value="PE/PPE dimer-like"/>
    <property type="match status" value="1"/>
</dbReference>
<gene>
    <name evidence="4" type="ORF">CKY47_23985</name>
</gene>
<evidence type="ECO:0000256" key="2">
    <source>
        <dbReference type="SAM" id="MobiDB-lite"/>
    </source>
</evidence>
<feature type="compositionally biased region" description="Low complexity" evidence="2">
    <location>
        <begin position="236"/>
        <end position="270"/>
    </location>
</feature>
<feature type="region of interest" description="Disordered" evidence="2">
    <location>
        <begin position="497"/>
        <end position="524"/>
    </location>
</feature>
<organism evidence="4 5">
    <name type="scientific">Saccharothrix yanglingensis</name>
    <dbReference type="NCBI Taxonomy" id="659496"/>
    <lineage>
        <taxon>Bacteria</taxon>
        <taxon>Bacillati</taxon>
        <taxon>Actinomycetota</taxon>
        <taxon>Actinomycetes</taxon>
        <taxon>Pseudonocardiales</taxon>
        <taxon>Pseudonocardiaceae</taxon>
        <taxon>Saccharothrix</taxon>
    </lineage>
</organism>
<name>A0ABU0X4E1_9PSEU</name>
<feature type="compositionally biased region" description="Low complexity" evidence="2">
    <location>
        <begin position="394"/>
        <end position="404"/>
    </location>
</feature>
<dbReference type="InterPro" id="IPR038332">
    <property type="entry name" value="PPE_sf"/>
</dbReference>
<keyword evidence="5" id="KW-1185">Reference proteome</keyword>
<comment type="caution">
    <text evidence="4">The sequence shown here is derived from an EMBL/GenBank/DDBJ whole genome shotgun (WGS) entry which is preliminary data.</text>
</comment>
<feature type="region of interest" description="Disordered" evidence="2">
    <location>
        <begin position="234"/>
        <end position="270"/>
    </location>
</feature>
<evidence type="ECO:0000313" key="5">
    <source>
        <dbReference type="Proteomes" id="UP001225605"/>
    </source>
</evidence>
<dbReference type="RefSeq" id="WP_306748381.1">
    <property type="nucleotide sequence ID" value="NZ_NSDM01000011.1"/>
</dbReference>